<evidence type="ECO:0000313" key="5">
    <source>
        <dbReference type="RefSeq" id="XP_019635345.1"/>
    </source>
</evidence>
<feature type="domain" description="EF-hand" evidence="3">
    <location>
        <begin position="773"/>
        <end position="808"/>
    </location>
</feature>
<dbReference type="AlphaFoldDB" id="A0A6P4Z195"/>
<dbReference type="InterPro" id="IPR011992">
    <property type="entry name" value="EF-hand-dom_pair"/>
</dbReference>
<accession>A0A6P4Z195</accession>
<dbReference type="RefSeq" id="XP_019635345.1">
    <property type="nucleotide sequence ID" value="XM_019779786.1"/>
</dbReference>
<feature type="region of interest" description="Disordered" evidence="2">
    <location>
        <begin position="344"/>
        <end position="401"/>
    </location>
</feature>
<feature type="domain" description="EF-hand" evidence="3">
    <location>
        <begin position="888"/>
        <end position="923"/>
    </location>
</feature>
<feature type="domain" description="EF-hand" evidence="3">
    <location>
        <begin position="419"/>
        <end position="454"/>
    </location>
</feature>
<dbReference type="Gene3D" id="1.10.238.10">
    <property type="entry name" value="EF-hand"/>
    <property type="match status" value="6"/>
</dbReference>
<evidence type="ECO:0000256" key="2">
    <source>
        <dbReference type="SAM" id="MobiDB-lite"/>
    </source>
</evidence>
<dbReference type="InterPro" id="IPR018247">
    <property type="entry name" value="EF_Hand_1_Ca_BS"/>
</dbReference>
<evidence type="ECO:0000313" key="4">
    <source>
        <dbReference type="Proteomes" id="UP000515135"/>
    </source>
</evidence>
<evidence type="ECO:0000259" key="3">
    <source>
        <dbReference type="PROSITE" id="PS50222"/>
    </source>
</evidence>
<dbReference type="GO" id="GO:0005509">
    <property type="term" value="F:calcium ion binding"/>
    <property type="evidence" value="ECO:0007669"/>
    <property type="project" value="InterPro"/>
</dbReference>
<dbReference type="InterPro" id="IPR002048">
    <property type="entry name" value="EF_hand_dom"/>
</dbReference>
<proteinExistence type="predicted"/>
<gene>
    <name evidence="5" type="primary">LOC109478307</name>
</gene>
<dbReference type="Proteomes" id="UP000515135">
    <property type="component" value="Unplaced"/>
</dbReference>
<name>A0A6P4Z195_BRABE</name>
<dbReference type="InterPro" id="IPR052603">
    <property type="entry name" value="EFCB6"/>
</dbReference>
<dbReference type="PANTHER" id="PTHR20875:SF5">
    <property type="entry name" value="EF-HAND DOMAIN-CONTAINING PROTEIN"/>
    <property type="match status" value="1"/>
</dbReference>
<evidence type="ECO:0000256" key="1">
    <source>
        <dbReference type="ARBA" id="ARBA00022837"/>
    </source>
</evidence>
<keyword evidence="4" id="KW-1185">Reference proteome</keyword>
<dbReference type="OrthoDB" id="26525at2759"/>
<dbReference type="SMART" id="SM00054">
    <property type="entry name" value="EFh"/>
    <property type="match status" value="7"/>
</dbReference>
<organism evidence="4 5">
    <name type="scientific">Branchiostoma belcheri</name>
    <name type="common">Amphioxus</name>
    <dbReference type="NCBI Taxonomy" id="7741"/>
    <lineage>
        <taxon>Eukaryota</taxon>
        <taxon>Metazoa</taxon>
        <taxon>Chordata</taxon>
        <taxon>Cephalochordata</taxon>
        <taxon>Leptocardii</taxon>
        <taxon>Amphioxiformes</taxon>
        <taxon>Branchiostomatidae</taxon>
        <taxon>Branchiostoma</taxon>
    </lineage>
</organism>
<reference evidence="5" key="1">
    <citation type="submission" date="2025-08" db="UniProtKB">
        <authorList>
            <consortium name="RefSeq"/>
        </authorList>
    </citation>
    <scope>IDENTIFICATION</scope>
    <source>
        <tissue evidence="5">Gonad</tissue>
    </source>
</reference>
<dbReference type="CDD" id="cd00051">
    <property type="entry name" value="EFh"/>
    <property type="match status" value="1"/>
</dbReference>
<dbReference type="PANTHER" id="PTHR20875">
    <property type="entry name" value="EF-HAND CALCIUM-BINDING DOMAIN-CONTAINING PROTEIN 6-RELATED"/>
    <property type="match status" value="1"/>
</dbReference>
<feature type="region of interest" description="Disordered" evidence="2">
    <location>
        <begin position="29"/>
        <end position="69"/>
    </location>
</feature>
<dbReference type="Pfam" id="PF13499">
    <property type="entry name" value="EF-hand_7"/>
    <property type="match status" value="2"/>
</dbReference>
<sequence>MAQAGVSRPASQMSIGSARVGLTLPEIQHPISRLGDPDKISVRGVSRQGGRGELEDPAPQRPLASEKDYTAHRVRTADKTHRAKKEALPPMKYESIPEGVEVVEATDPNKARLPVFGSRADMASRAESRVSVGSQGSVRSVLSRPSTRLRLEIDELEMLLREKMKAGFYTMRQAFKANDPEGKGIVSKEALLHILTSFLGRPITTKQLNHLLARLGLANKSVIKFDEFYAVFRESVSSEYPRWLDPVQRHFQDKITMSSTAVHTQLKEKAKMKFLDLGDLIPQSNPGGSLRILPPEFRNILQRMGFFLEDDEFGKLWKKYDPDDLGVIKGDYLMKKLGITFRESTASTKRSPREETDVSLPPTPAPAAVPAIQPSKSPVPAEEKAGTPPPSTRRSLTKADVERKTSLDIENWLKNKFREGFKNMKSEFAKYDPKKEGKVSRDDFSKVLAKFGLQLKEDAQLDQFFARVGLGPSDALSYRYFLQRYQDRSEAGMPHQILSDEKHRFNRSEGAGSVAAYSTATGAEAKLMNMFQSEFLALLGTFHKIDKRGTDLITQQEFRAAIESRFGIEVSDQDFEILLDRVPLNNDGLVKYPEFMAQFDTRGAAPSLFDAKSTKTAVTKKKPKEEKKPKLPDPVELEYEKGRTAEQLFVVIKKLITERFHDVEEAFYELDENNTKRLTQDMMFDLVNRFNLHPKITRGEVRRLWDTFITNVDKTLDYLQFVRHFGYSAKSASFPNAKISPPKRGDNDCMIRSRKLNCAADMLEDNLRAKVDYMWDELRKEFLEMDVYHTGFVSREEFHDVLTELCVQLSEYEKHVLADKFSTRGDGRVSYIEFLKPFALRKTTFRHGNNMLNLLQHPQAELPMKDVVDDPNKGLGGITARLRQKLAGDWKYLRRAFKKLDSDNTGYLSLPEFRSVLRLSNLILDEDEVYHVMSKFDENMEGKIPYNRFLEDTLRKKLDSPRKSVSPRKSTA</sequence>
<dbReference type="GeneID" id="109478307"/>
<dbReference type="KEGG" id="bbel:109478307"/>
<protein>
    <submittedName>
        <fullName evidence="5">EF-hand calcium-binding domain-containing protein 6-like</fullName>
    </submittedName>
</protein>
<dbReference type="PROSITE" id="PS50222">
    <property type="entry name" value="EF_HAND_2"/>
    <property type="match status" value="3"/>
</dbReference>
<keyword evidence="1" id="KW-0106">Calcium</keyword>
<dbReference type="SUPFAM" id="SSF47473">
    <property type="entry name" value="EF-hand"/>
    <property type="match status" value="4"/>
</dbReference>
<dbReference type="PROSITE" id="PS00018">
    <property type="entry name" value="EF_HAND_1"/>
    <property type="match status" value="1"/>
</dbReference>